<proteinExistence type="predicted"/>
<dbReference type="EMBL" id="KN834814">
    <property type="protein sequence ID" value="KIK54580.1"/>
    <property type="molecule type" value="Genomic_DNA"/>
</dbReference>
<organism evidence="2 3">
    <name type="scientific">Collybiopsis luxurians FD-317 M1</name>
    <dbReference type="NCBI Taxonomy" id="944289"/>
    <lineage>
        <taxon>Eukaryota</taxon>
        <taxon>Fungi</taxon>
        <taxon>Dikarya</taxon>
        <taxon>Basidiomycota</taxon>
        <taxon>Agaricomycotina</taxon>
        <taxon>Agaricomycetes</taxon>
        <taxon>Agaricomycetidae</taxon>
        <taxon>Agaricales</taxon>
        <taxon>Marasmiineae</taxon>
        <taxon>Omphalotaceae</taxon>
        <taxon>Collybiopsis</taxon>
        <taxon>Collybiopsis luxurians</taxon>
    </lineage>
</organism>
<keyword evidence="3" id="KW-1185">Reference proteome</keyword>
<gene>
    <name evidence="2" type="ORF">GYMLUDRAFT_249305</name>
</gene>
<feature type="compositionally biased region" description="Polar residues" evidence="1">
    <location>
        <begin position="143"/>
        <end position="160"/>
    </location>
</feature>
<feature type="compositionally biased region" description="Basic and acidic residues" evidence="1">
    <location>
        <begin position="174"/>
        <end position="186"/>
    </location>
</feature>
<dbReference type="AlphaFoldDB" id="A0A0D0AVQ1"/>
<dbReference type="HOGENOM" id="CLU_1098609_0_0_1"/>
<accession>A0A0D0AVQ1</accession>
<protein>
    <submittedName>
        <fullName evidence="2">Uncharacterized protein</fullName>
    </submittedName>
</protein>
<dbReference type="Proteomes" id="UP000053593">
    <property type="component" value="Unassembled WGS sequence"/>
</dbReference>
<evidence type="ECO:0000313" key="3">
    <source>
        <dbReference type="Proteomes" id="UP000053593"/>
    </source>
</evidence>
<feature type="compositionally biased region" description="Acidic residues" evidence="1">
    <location>
        <begin position="187"/>
        <end position="200"/>
    </location>
</feature>
<reference evidence="2 3" key="1">
    <citation type="submission" date="2014-04" db="EMBL/GenBank/DDBJ databases">
        <title>Evolutionary Origins and Diversification of the Mycorrhizal Mutualists.</title>
        <authorList>
            <consortium name="DOE Joint Genome Institute"/>
            <consortium name="Mycorrhizal Genomics Consortium"/>
            <person name="Kohler A."/>
            <person name="Kuo A."/>
            <person name="Nagy L.G."/>
            <person name="Floudas D."/>
            <person name="Copeland A."/>
            <person name="Barry K.W."/>
            <person name="Cichocki N."/>
            <person name="Veneault-Fourrey C."/>
            <person name="LaButti K."/>
            <person name="Lindquist E.A."/>
            <person name="Lipzen A."/>
            <person name="Lundell T."/>
            <person name="Morin E."/>
            <person name="Murat C."/>
            <person name="Riley R."/>
            <person name="Ohm R."/>
            <person name="Sun H."/>
            <person name="Tunlid A."/>
            <person name="Henrissat B."/>
            <person name="Grigoriev I.V."/>
            <person name="Hibbett D.S."/>
            <person name="Martin F."/>
        </authorList>
    </citation>
    <scope>NUCLEOTIDE SEQUENCE [LARGE SCALE GENOMIC DNA]</scope>
    <source>
        <strain evidence="2 3">FD-317 M1</strain>
    </source>
</reference>
<name>A0A0D0AVQ1_9AGAR</name>
<evidence type="ECO:0000313" key="2">
    <source>
        <dbReference type="EMBL" id="KIK54580.1"/>
    </source>
</evidence>
<evidence type="ECO:0000256" key="1">
    <source>
        <dbReference type="SAM" id="MobiDB-lite"/>
    </source>
</evidence>
<feature type="region of interest" description="Disordered" evidence="1">
    <location>
        <begin position="135"/>
        <end position="232"/>
    </location>
</feature>
<sequence>MNPSVSSSSHSRTNEFKKAGLFPFTEAYPLKFILQETSLKRSLKRSKPGNLFILAEAEEDDDEEEDGFVVPDRVDLGEEEDEAFERYLAKELSDYASTEAPAPTSDGTSRMFKDADGFWVPSLFDDIEARYARPDGSEYHGIQSPTPTPLSETPNVSEGVTVSPDMVSPLSPIHESESPKSSAETDREGEEEAEAEGEGEEAAKVAKVAANEVEAGEKRRKRRKRKVEDADAIFEADPEVKVDPSLAAFYEQL</sequence>